<feature type="modified residue" description="4-aspartylphosphate" evidence="9">
    <location>
        <position position="491"/>
    </location>
</feature>
<dbReference type="PANTHER" id="PTHR45339">
    <property type="entry name" value="HYBRID SIGNAL TRANSDUCTION HISTIDINE KINASE J"/>
    <property type="match status" value="1"/>
</dbReference>
<dbReference type="SUPFAM" id="SSF55781">
    <property type="entry name" value="GAF domain-like"/>
    <property type="match status" value="1"/>
</dbReference>
<dbReference type="RefSeq" id="WP_215610633.1">
    <property type="nucleotide sequence ID" value="NZ_JADOES010000050.1"/>
</dbReference>
<dbReference type="InterPro" id="IPR003018">
    <property type="entry name" value="GAF"/>
</dbReference>
<evidence type="ECO:0000256" key="6">
    <source>
        <dbReference type="ARBA" id="ARBA00022777"/>
    </source>
</evidence>
<dbReference type="EMBL" id="JADOES010000050">
    <property type="protein sequence ID" value="MBT9317571.1"/>
    <property type="molecule type" value="Genomic_DNA"/>
</dbReference>
<dbReference type="InterPro" id="IPR036097">
    <property type="entry name" value="HisK_dim/P_sf"/>
</dbReference>
<dbReference type="EC" id="2.7.13.3" evidence="3"/>
<keyword evidence="13" id="KW-1185">Reference proteome</keyword>
<evidence type="ECO:0000259" key="10">
    <source>
        <dbReference type="PROSITE" id="PS50109"/>
    </source>
</evidence>
<feature type="domain" description="Histidine kinase" evidence="10">
    <location>
        <begin position="194"/>
        <end position="416"/>
    </location>
</feature>
<dbReference type="CDD" id="cd00082">
    <property type="entry name" value="HisKA"/>
    <property type="match status" value="1"/>
</dbReference>
<accession>A0A947DKY1</accession>
<dbReference type="Gene3D" id="3.30.450.40">
    <property type="match status" value="1"/>
</dbReference>
<keyword evidence="4 9" id="KW-0597">Phosphoprotein</keyword>
<dbReference type="SMART" id="SM00065">
    <property type="entry name" value="GAF"/>
    <property type="match status" value="1"/>
</dbReference>
<keyword evidence="7" id="KW-0902">Two-component regulatory system</keyword>
<evidence type="ECO:0000256" key="9">
    <source>
        <dbReference type="PROSITE-ProRule" id="PRU00169"/>
    </source>
</evidence>
<dbReference type="Pfam" id="PF02518">
    <property type="entry name" value="HATPase_c"/>
    <property type="match status" value="1"/>
</dbReference>
<dbReference type="Pfam" id="PF01590">
    <property type="entry name" value="GAF"/>
    <property type="match status" value="1"/>
</dbReference>
<protein>
    <recommendedName>
        <fullName evidence="8">Circadian input-output histidine kinase CikA</fullName>
        <ecNumber evidence="3">2.7.13.3</ecNumber>
    </recommendedName>
</protein>
<evidence type="ECO:0000256" key="1">
    <source>
        <dbReference type="ARBA" id="ARBA00000085"/>
    </source>
</evidence>
<dbReference type="SMART" id="SM00448">
    <property type="entry name" value="REC"/>
    <property type="match status" value="1"/>
</dbReference>
<feature type="domain" description="Response regulatory" evidence="11">
    <location>
        <begin position="442"/>
        <end position="560"/>
    </location>
</feature>
<evidence type="ECO:0000256" key="4">
    <source>
        <dbReference type="ARBA" id="ARBA00022553"/>
    </source>
</evidence>
<dbReference type="InterPro" id="IPR001789">
    <property type="entry name" value="Sig_transdc_resp-reg_receiver"/>
</dbReference>
<dbReference type="AlphaFoldDB" id="A0A947DKY1"/>
<dbReference type="SUPFAM" id="SSF55874">
    <property type="entry name" value="ATPase domain of HSP90 chaperone/DNA topoisomerase II/histidine kinase"/>
    <property type="match status" value="1"/>
</dbReference>
<dbReference type="CDD" id="cd17546">
    <property type="entry name" value="REC_hyHK_CKI1_RcsC-like"/>
    <property type="match status" value="1"/>
</dbReference>
<gene>
    <name evidence="12" type="ORF">IXB50_19285</name>
</gene>
<evidence type="ECO:0000256" key="2">
    <source>
        <dbReference type="ARBA" id="ARBA00006402"/>
    </source>
</evidence>
<name>A0A947DKY1_9CYAN</name>
<dbReference type="InterPro" id="IPR004358">
    <property type="entry name" value="Sig_transdc_His_kin-like_C"/>
</dbReference>
<dbReference type="Pfam" id="PF00072">
    <property type="entry name" value="Response_reg"/>
    <property type="match status" value="1"/>
</dbReference>
<reference evidence="12" key="1">
    <citation type="submission" date="2020-11" db="EMBL/GenBank/DDBJ databases">
        <authorList>
            <person name="Konstantinou D."/>
            <person name="Gkelis S."/>
            <person name="Popin R."/>
            <person name="Fewer D."/>
            <person name="Sivonen K."/>
        </authorList>
    </citation>
    <scope>NUCLEOTIDE SEQUENCE</scope>
    <source>
        <strain evidence="12">TAU-MAC 1115</strain>
    </source>
</reference>
<reference evidence="12" key="2">
    <citation type="journal article" date="2021" name="Mar. Drugs">
        <title>Genome Reduction and Secondary Metabolism of the Marine Sponge-Associated Cyanobacterium Leptothoe.</title>
        <authorList>
            <person name="Konstantinou D."/>
            <person name="Popin R.V."/>
            <person name="Fewer D.P."/>
            <person name="Sivonen K."/>
            <person name="Gkelis S."/>
        </authorList>
    </citation>
    <scope>NUCLEOTIDE SEQUENCE</scope>
    <source>
        <strain evidence="12">TAU-MAC 1115</strain>
    </source>
</reference>
<sequence length="562" mass="62228">MPAPPIPANDGDRLTELERYRILDTPPEASFDELTSLAAYICQTPVSLISLVDKHRQWFKSICGLDVSETPRKQAFCGYTILDNVPFIVEDALVDVRVQDNPLVQLDPKIRFYAGIPLMSPRGYNLGSLCVIDFIPNKLNQKQINGLKTLASQVVHLLEARLFSEKITHYTNVLEKAHAEALQANQAKSQFLAMISHDIRTPLYGIIGALDLLSDSQLSAQQQQHLDTANTSAHMLQSIISNVLDFSKIEANKLTLNPTSTSLINLSRKIQQVLQDEITQKQLQFSIDIESSIPERVSIDKSRLSQVLLNLCSNAVKFTPPTGSIVLKCSLQQLSASNVTVQFCVSDTGIGIARDQQQSIFSPFVQADNYTYHEHGGTGLGLAISSRLLELMGSHLQVQSTLGEGASFYFTLTCPIMQAQPGKVVSKKTFQEILRCLDHSIHVLVAEDNPVSQHLLQHLLEKNGCIVSLVNNGQEACQQFLEHAFDLVLMDLEMPVMGGEEAAQKIFDHCQQQQKKVPIIMLTAHAIAETQERLINKGIDGYLTKPIRAQELLDAIASVLNC</sequence>
<dbReference type="Gene3D" id="3.30.565.10">
    <property type="entry name" value="Histidine kinase-like ATPase, C-terminal domain"/>
    <property type="match status" value="1"/>
</dbReference>
<dbReference type="CDD" id="cd16922">
    <property type="entry name" value="HATPase_EvgS-ArcB-TorS-like"/>
    <property type="match status" value="1"/>
</dbReference>
<proteinExistence type="inferred from homology"/>
<dbReference type="Pfam" id="PF00512">
    <property type="entry name" value="HisKA"/>
    <property type="match status" value="1"/>
</dbReference>
<dbReference type="PRINTS" id="PR00344">
    <property type="entry name" value="BCTRLSENSOR"/>
</dbReference>
<evidence type="ECO:0000256" key="7">
    <source>
        <dbReference type="ARBA" id="ARBA00023012"/>
    </source>
</evidence>
<dbReference type="FunFam" id="3.30.565.10:FF:000010">
    <property type="entry name" value="Sensor histidine kinase RcsC"/>
    <property type="match status" value="1"/>
</dbReference>
<dbReference type="InterPro" id="IPR036890">
    <property type="entry name" value="HATPase_C_sf"/>
</dbReference>
<dbReference type="InterPro" id="IPR029016">
    <property type="entry name" value="GAF-like_dom_sf"/>
</dbReference>
<evidence type="ECO:0000313" key="12">
    <source>
        <dbReference type="EMBL" id="MBT9317571.1"/>
    </source>
</evidence>
<keyword evidence="5" id="KW-0808">Transferase</keyword>
<dbReference type="SUPFAM" id="SSF52172">
    <property type="entry name" value="CheY-like"/>
    <property type="match status" value="1"/>
</dbReference>
<comment type="catalytic activity">
    <reaction evidence="1">
        <text>ATP + protein L-histidine = ADP + protein N-phospho-L-histidine.</text>
        <dbReference type="EC" id="2.7.13.3"/>
    </reaction>
</comment>
<dbReference type="InterPro" id="IPR003594">
    <property type="entry name" value="HATPase_dom"/>
</dbReference>
<dbReference type="InterPro" id="IPR005467">
    <property type="entry name" value="His_kinase_dom"/>
</dbReference>
<dbReference type="Gene3D" id="1.10.287.130">
    <property type="match status" value="1"/>
</dbReference>
<evidence type="ECO:0000256" key="5">
    <source>
        <dbReference type="ARBA" id="ARBA00022679"/>
    </source>
</evidence>
<organism evidence="12 13">
    <name type="scientific">Leptothoe spongobia TAU-MAC 1115</name>
    <dbReference type="NCBI Taxonomy" id="1967444"/>
    <lineage>
        <taxon>Bacteria</taxon>
        <taxon>Bacillati</taxon>
        <taxon>Cyanobacteriota</taxon>
        <taxon>Cyanophyceae</taxon>
        <taxon>Nodosilineales</taxon>
        <taxon>Cymatolegaceae</taxon>
        <taxon>Leptothoe</taxon>
        <taxon>Leptothoe spongobia</taxon>
    </lineage>
</organism>
<dbReference type="Proteomes" id="UP000717364">
    <property type="component" value="Unassembled WGS sequence"/>
</dbReference>
<dbReference type="SUPFAM" id="SSF47384">
    <property type="entry name" value="Homodimeric domain of signal transducing histidine kinase"/>
    <property type="match status" value="1"/>
</dbReference>
<dbReference type="InterPro" id="IPR011006">
    <property type="entry name" value="CheY-like_superfamily"/>
</dbReference>
<keyword evidence="6" id="KW-0418">Kinase</keyword>
<evidence type="ECO:0000259" key="11">
    <source>
        <dbReference type="PROSITE" id="PS50110"/>
    </source>
</evidence>
<evidence type="ECO:0000256" key="3">
    <source>
        <dbReference type="ARBA" id="ARBA00012438"/>
    </source>
</evidence>
<dbReference type="PROSITE" id="PS50109">
    <property type="entry name" value="HIS_KIN"/>
    <property type="match status" value="1"/>
</dbReference>
<evidence type="ECO:0000313" key="13">
    <source>
        <dbReference type="Proteomes" id="UP000717364"/>
    </source>
</evidence>
<dbReference type="SMART" id="SM00387">
    <property type="entry name" value="HATPase_c"/>
    <property type="match status" value="1"/>
</dbReference>
<dbReference type="PROSITE" id="PS50110">
    <property type="entry name" value="RESPONSE_REGULATORY"/>
    <property type="match status" value="1"/>
</dbReference>
<dbReference type="SMART" id="SM00388">
    <property type="entry name" value="HisKA"/>
    <property type="match status" value="1"/>
</dbReference>
<dbReference type="Gene3D" id="3.40.50.2300">
    <property type="match status" value="1"/>
</dbReference>
<evidence type="ECO:0000256" key="8">
    <source>
        <dbReference type="ARBA" id="ARBA00074306"/>
    </source>
</evidence>
<dbReference type="InterPro" id="IPR003661">
    <property type="entry name" value="HisK_dim/P_dom"/>
</dbReference>
<comment type="caution">
    <text evidence="12">The sequence shown here is derived from an EMBL/GenBank/DDBJ whole genome shotgun (WGS) entry which is preliminary data.</text>
</comment>
<dbReference type="PANTHER" id="PTHR45339:SF1">
    <property type="entry name" value="HYBRID SIGNAL TRANSDUCTION HISTIDINE KINASE J"/>
    <property type="match status" value="1"/>
</dbReference>
<dbReference type="GO" id="GO:0000155">
    <property type="term" value="F:phosphorelay sensor kinase activity"/>
    <property type="evidence" value="ECO:0007669"/>
    <property type="project" value="InterPro"/>
</dbReference>
<comment type="similarity">
    <text evidence="2">In the N-terminal section; belongs to the phytochrome family.</text>
</comment>